<organism evidence="1 2">
    <name type="scientific">Actinopolyspora saharensis</name>
    <dbReference type="NCBI Taxonomy" id="995062"/>
    <lineage>
        <taxon>Bacteria</taxon>
        <taxon>Bacillati</taxon>
        <taxon>Actinomycetota</taxon>
        <taxon>Actinomycetes</taxon>
        <taxon>Actinopolysporales</taxon>
        <taxon>Actinopolysporaceae</taxon>
        <taxon>Actinopolyspora</taxon>
    </lineage>
</organism>
<protein>
    <submittedName>
        <fullName evidence="1">Polyketide cyclase / dehydrase and lipid transport</fullName>
    </submittedName>
</protein>
<dbReference type="RefSeq" id="WP_092521473.1">
    <property type="nucleotide sequence ID" value="NZ_FNKO01000001.1"/>
</dbReference>
<dbReference type="Gene3D" id="3.30.530.20">
    <property type="match status" value="1"/>
</dbReference>
<keyword evidence="2" id="KW-1185">Reference proteome</keyword>
<reference evidence="2" key="1">
    <citation type="submission" date="2016-10" db="EMBL/GenBank/DDBJ databases">
        <authorList>
            <person name="Varghese N."/>
            <person name="Submissions S."/>
        </authorList>
    </citation>
    <scope>NUCLEOTIDE SEQUENCE [LARGE SCALE GENOMIC DNA]</scope>
    <source>
        <strain evidence="2">DSM 45459</strain>
    </source>
</reference>
<dbReference type="AlphaFoldDB" id="A0A1H0ZI74"/>
<dbReference type="CDD" id="cd07812">
    <property type="entry name" value="SRPBCC"/>
    <property type="match status" value="1"/>
</dbReference>
<name>A0A1H0ZI74_9ACTN</name>
<dbReference type="InterPro" id="IPR023393">
    <property type="entry name" value="START-like_dom_sf"/>
</dbReference>
<evidence type="ECO:0000313" key="1">
    <source>
        <dbReference type="EMBL" id="SDQ27039.1"/>
    </source>
</evidence>
<dbReference type="Pfam" id="PF10604">
    <property type="entry name" value="Polyketide_cyc2"/>
    <property type="match status" value="1"/>
</dbReference>
<dbReference type="InterPro" id="IPR019587">
    <property type="entry name" value="Polyketide_cyclase/dehydratase"/>
</dbReference>
<dbReference type="EMBL" id="FNKO01000001">
    <property type="protein sequence ID" value="SDQ27039.1"/>
    <property type="molecule type" value="Genomic_DNA"/>
</dbReference>
<sequence>MVEPTASARTELAVSAEEAYRAVTDLDTLAAVSEELESCVWLDESPVVPGVRFRGHNRNGARSWSTVATVRSAERGKCFAFDVDDGEVPVSHWQYEIHPTDSGCVVIESTWDRRPQWYTSVSAETTGESDRDAANQRNIERTLRSLRELVEQG</sequence>
<proteinExistence type="predicted"/>
<accession>A0A1H0ZI74</accession>
<gene>
    <name evidence="1" type="ORF">SAMN04489718_1057</name>
</gene>
<dbReference type="SUPFAM" id="SSF55961">
    <property type="entry name" value="Bet v1-like"/>
    <property type="match status" value="1"/>
</dbReference>
<dbReference type="OrthoDB" id="4618973at2"/>
<dbReference type="STRING" id="995062.SAMN04489718_1057"/>
<evidence type="ECO:0000313" key="2">
    <source>
        <dbReference type="Proteomes" id="UP000199301"/>
    </source>
</evidence>
<dbReference type="Proteomes" id="UP000199301">
    <property type="component" value="Unassembled WGS sequence"/>
</dbReference>